<gene>
    <name evidence="3" type="primary">ligT</name>
    <name evidence="3" type="ordered locus">azo3854</name>
</gene>
<protein>
    <recommendedName>
        <fullName evidence="2">RNA 2',3'-cyclic phosphodiesterase</fullName>
        <shortName evidence="2">RNA 2',3'-CPDase</shortName>
        <ecNumber evidence="2">3.1.4.58</ecNumber>
    </recommendedName>
</protein>
<dbReference type="Pfam" id="PF13563">
    <property type="entry name" value="2_5_RNA_ligase2"/>
    <property type="match status" value="1"/>
</dbReference>
<keyword evidence="4" id="KW-1185">Reference proteome</keyword>
<evidence type="ECO:0000313" key="4">
    <source>
        <dbReference type="Proteomes" id="UP000002588"/>
    </source>
</evidence>
<dbReference type="STRING" id="62928.azo3854"/>
<dbReference type="EC" id="3.1.4.58" evidence="2"/>
<dbReference type="PANTHER" id="PTHR35561:SF1">
    <property type="entry name" value="RNA 2',3'-CYCLIC PHOSPHODIESTERASE"/>
    <property type="match status" value="1"/>
</dbReference>
<evidence type="ECO:0000256" key="2">
    <source>
        <dbReference type="HAMAP-Rule" id="MF_01940"/>
    </source>
</evidence>
<dbReference type="EMBL" id="AM406670">
    <property type="protein sequence ID" value="CAL96470.1"/>
    <property type="molecule type" value="Genomic_DNA"/>
</dbReference>
<dbReference type="GO" id="GO:0016874">
    <property type="term" value="F:ligase activity"/>
    <property type="evidence" value="ECO:0007669"/>
    <property type="project" value="UniProtKB-KW"/>
</dbReference>
<dbReference type="AlphaFoldDB" id="A1KCB4"/>
<dbReference type="HOGENOM" id="CLU_081251_2_1_4"/>
<reference evidence="3 4" key="1">
    <citation type="journal article" date="2006" name="Nat. Biotechnol.">
        <title>Complete genome of the mutualistic, N2-fixing grass endophyte Azoarcus sp. strain BH72.</title>
        <authorList>
            <person name="Krause A."/>
            <person name="Ramakumar A."/>
            <person name="Bartels D."/>
            <person name="Battistoni F."/>
            <person name="Bekel T."/>
            <person name="Boch J."/>
            <person name="Boehm M."/>
            <person name="Friedrich F."/>
            <person name="Hurek T."/>
            <person name="Krause L."/>
            <person name="Linke B."/>
            <person name="McHardy A.C."/>
            <person name="Sarkar A."/>
            <person name="Schneiker S."/>
            <person name="Syed A.A."/>
            <person name="Thauer R."/>
            <person name="Vorhoelter F.-J."/>
            <person name="Weidner S."/>
            <person name="Puehler A."/>
            <person name="Reinhold-Hurek B."/>
            <person name="Kaiser O."/>
            <person name="Goesmann A."/>
        </authorList>
    </citation>
    <scope>NUCLEOTIDE SEQUENCE [LARGE SCALE GENOMIC DNA]</scope>
    <source>
        <strain evidence="3 4">BH72</strain>
    </source>
</reference>
<dbReference type="GO" id="GO:0004113">
    <property type="term" value="F:2',3'-cyclic-nucleotide 3'-phosphodiesterase activity"/>
    <property type="evidence" value="ECO:0007669"/>
    <property type="project" value="InterPro"/>
</dbReference>
<dbReference type="GO" id="GO:0008664">
    <property type="term" value="F:RNA 2',3'-cyclic 3'-phosphodiesterase activity"/>
    <property type="evidence" value="ECO:0007669"/>
    <property type="project" value="UniProtKB-EC"/>
</dbReference>
<comment type="function">
    <text evidence="2">Hydrolyzes RNA 2',3'-cyclic phosphodiester to an RNA 2'-phosphomonoester.</text>
</comment>
<proteinExistence type="inferred from homology"/>
<dbReference type="KEGG" id="azo:azo3854"/>
<organism evidence="3 4">
    <name type="scientific">Azoarcus sp. (strain BH72)</name>
    <dbReference type="NCBI Taxonomy" id="418699"/>
    <lineage>
        <taxon>Bacteria</taxon>
        <taxon>Pseudomonadati</taxon>
        <taxon>Pseudomonadota</taxon>
        <taxon>Betaproteobacteria</taxon>
        <taxon>Rhodocyclales</taxon>
        <taxon>Zoogloeaceae</taxon>
        <taxon>Azoarcus</taxon>
    </lineage>
</organism>
<dbReference type="NCBIfam" id="TIGR02258">
    <property type="entry name" value="2_5_ligase"/>
    <property type="match status" value="1"/>
</dbReference>
<dbReference type="InterPro" id="IPR004175">
    <property type="entry name" value="RNA_CPDase"/>
</dbReference>
<keyword evidence="1 2" id="KW-0378">Hydrolase</keyword>
<dbReference type="RefSeq" id="WP_011767576.1">
    <property type="nucleotide sequence ID" value="NC_008702.1"/>
</dbReference>
<comment type="catalytic activity">
    <reaction evidence="2">
        <text>a 3'-end 2',3'-cyclophospho-ribonucleotide-RNA + H2O = a 3'-end 2'-phospho-ribonucleotide-RNA + H(+)</text>
        <dbReference type="Rhea" id="RHEA:11828"/>
        <dbReference type="Rhea" id="RHEA-COMP:10464"/>
        <dbReference type="Rhea" id="RHEA-COMP:17353"/>
        <dbReference type="ChEBI" id="CHEBI:15377"/>
        <dbReference type="ChEBI" id="CHEBI:15378"/>
        <dbReference type="ChEBI" id="CHEBI:83064"/>
        <dbReference type="ChEBI" id="CHEBI:173113"/>
        <dbReference type="EC" id="3.1.4.58"/>
    </reaction>
</comment>
<dbReference type="PANTHER" id="PTHR35561">
    <property type="entry name" value="RNA 2',3'-CYCLIC PHOSPHODIESTERASE"/>
    <property type="match status" value="1"/>
</dbReference>
<dbReference type="Proteomes" id="UP000002588">
    <property type="component" value="Chromosome"/>
</dbReference>
<evidence type="ECO:0000256" key="1">
    <source>
        <dbReference type="ARBA" id="ARBA00022801"/>
    </source>
</evidence>
<name>A1KCB4_AZOSB</name>
<feature type="active site" description="Proton donor" evidence="2">
    <location>
        <position position="57"/>
    </location>
</feature>
<feature type="active site" description="Proton acceptor" evidence="2">
    <location>
        <position position="137"/>
    </location>
</feature>
<keyword evidence="3" id="KW-0436">Ligase</keyword>
<dbReference type="Gene3D" id="3.90.1140.10">
    <property type="entry name" value="Cyclic phosphodiesterase"/>
    <property type="match status" value="1"/>
</dbReference>
<comment type="similarity">
    <text evidence="2">Belongs to the 2H phosphoesterase superfamily. ThpR family.</text>
</comment>
<dbReference type="InterPro" id="IPR009097">
    <property type="entry name" value="Cyclic_Pdiesterase"/>
</dbReference>
<sequence>MAAGPALTDAARPARLFLALWPDAATRRTLAQARDQWRWEQGSAPRSPAPVRSDKLHLTLHFIGNVDRSRLPALQAGLAVACSAFELAFGRHALWARGIAVLEPLALPPALLALHGALGDALRDLGLPVEQRPFRPHVTLARHARNALPPLHTPPFTWRPAGYALVESRLDAGGGYHPLTHYPCR</sequence>
<feature type="short sequence motif" description="HXTX 2" evidence="2">
    <location>
        <begin position="137"/>
        <end position="140"/>
    </location>
</feature>
<accession>A1KCB4</accession>
<dbReference type="SUPFAM" id="SSF55144">
    <property type="entry name" value="LigT-like"/>
    <property type="match status" value="1"/>
</dbReference>
<feature type="short sequence motif" description="HXTX 1" evidence="2">
    <location>
        <begin position="57"/>
        <end position="60"/>
    </location>
</feature>
<dbReference type="HAMAP" id="MF_01940">
    <property type="entry name" value="RNA_CPDase"/>
    <property type="match status" value="1"/>
</dbReference>
<evidence type="ECO:0000313" key="3">
    <source>
        <dbReference type="EMBL" id="CAL96470.1"/>
    </source>
</evidence>
<dbReference type="eggNOG" id="COG1514">
    <property type="taxonomic scope" value="Bacteria"/>
</dbReference>